<evidence type="ECO:0000313" key="2">
    <source>
        <dbReference type="Proteomes" id="UP000317650"/>
    </source>
</evidence>
<evidence type="ECO:0000313" key="1">
    <source>
        <dbReference type="EMBL" id="THU74655.1"/>
    </source>
</evidence>
<reference evidence="1 2" key="1">
    <citation type="journal article" date="2019" name="Nat. Plants">
        <title>Genome sequencing of Musa balbisiana reveals subgenome evolution and function divergence in polyploid bananas.</title>
        <authorList>
            <person name="Yao X."/>
        </authorList>
    </citation>
    <scope>NUCLEOTIDE SEQUENCE [LARGE SCALE GENOMIC DNA]</scope>
    <source>
        <strain evidence="2">cv. DH-PKW</strain>
        <tissue evidence="1">Leaves</tissue>
    </source>
</reference>
<dbReference type="Proteomes" id="UP000317650">
    <property type="component" value="Chromosome 4"/>
</dbReference>
<organism evidence="1 2">
    <name type="scientific">Musa balbisiana</name>
    <name type="common">Banana</name>
    <dbReference type="NCBI Taxonomy" id="52838"/>
    <lineage>
        <taxon>Eukaryota</taxon>
        <taxon>Viridiplantae</taxon>
        <taxon>Streptophyta</taxon>
        <taxon>Embryophyta</taxon>
        <taxon>Tracheophyta</taxon>
        <taxon>Spermatophyta</taxon>
        <taxon>Magnoliopsida</taxon>
        <taxon>Liliopsida</taxon>
        <taxon>Zingiberales</taxon>
        <taxon>Musaceae</taxon>
        <taxon>Musa</taxon>
    </lineage>
</organism>
<sequence length="162" mass="18642">MGSLFENRFFATVPYKNDLPISQAQQQNSHLIGLRKRISSFSGKIQSSSSSASTLWAFRKSASMPSIGEFAGRPLRRWWDSWWGWILSRKPAFARDMEMNEVETAVLGWGSNGSWRHIFCRVRSEIGKLVRPNVLPTTQPWRYDSFSHARNFDDGKLRAVDD</sequence>
<dbReference type="EMBL" id="PYDT01000001">
    <property type="protein sequence ID" value="THU74655.1"/>
    <property type="molecule type" value="Genomic_DNA"/>
</dbReference>
<proteinExistence type="predicted"/>
<protein>
    <submittedName>
        <fullName evidence="1">Uncharacterized protein</fullName>
    </submittedName>
</protein>
<keyword evidence="2" id="KW-1185">Reference proteome</keyword>
<comment type="caution">
    <text evidence="1">The sequence shown here is derived from an EMBL/GenBank/DDBJ whole genome shotgun (WGS) entry which is preliminary data.</text>
</comment>
<dbReference type="PANTHER" id="PTHR35714:SF1">
    <property type="entry name" value="OS02G0715300 PROTEIN"/>
    <property type="match status" value="1"/>
</dbReference>
<dbReference type="AlphaFoldDB" id="A0A4V4HA95"/>
<name>A0A4V4HA95_MUSBA</name>
<dbReference type="PANTHER" id="PTHR35714">
    <property type="entry name" value="OS02G0715300 PROTEIN"/>
    <property type="match status" value="1"/>
</dbReference>
<accession>A0A4V4HA95</accession>
<gene>
    <name evidence="1" type="ORF">C4D60_Mb04t35680</name>
</gene>